<proteinExistence type="predicted"/>
<organism evidence="2 3">
    <name type="scientific">Euplotes crassus</name>
    <dbReference type="NCBI Taxonomy" id="5936"/>
    <lineage>
        <taxon>Eukaryota</taxon>
        <taxon>Sar</taxon>
        <taxon>Alveolata</taxon>
        <taxon>Ciliophora</taxon>
        <taxon>Intramacronucleata</taxon>
        <taxon>Spirotrichea</taxon>
        <taxon>Hypotrichia</taxon>
        <taxon>Euplotida</taxon>
        <taxon>Euplotidae</taxon>
        <taxon>Moneuplotes</taxon>
    </lineage>
</organism>
<evidence type="ECO:0000256" key="1">
    <source>
        <dbReference type="SAM" id="Phobius"/>
    </source>
</evidence>
<feature type="transmembrane region" description="Helical" evidence="1">
    <location>
        <begin position="252"/>
        <end position="278"/>
    </location>
</feature>
<feature type="transmembrane region" description="Helical" evidence="1">
    <location>
        <begin position="160"/>
        <end position="184"/>
    </location>
</feature>
<comment type="caution">
    <text evidence="2">The sequence shown here is derived from an EMBL/GenBank/DDBJ whole genome shotgun (WGS) entry which is preliminary data.</text>
</comment>
<name>A0AAD2DBX3_EUPCR</name>
<keyword evidence="3" id="KW-1185">Reference proteome</keyword>
<keyword evidence="1" id="KW-1133">Transmembrane helix</keyword>
<protein>
    <submittedName>
        <fullName evidence="2">Uncharacterized protein</fullName>
    </submittedName>
</protein>
<sequence length="384" mass="42317">MEMALGFFSLPLPSCSSLSLASSSALFLLSSLWISFGSFSGILHTVLSWYSIWPKHLSSFPTVPFGSLWSSICRLVNIFSSDMISTHCLNDFSPYCSTKIESMTSDSFFISILIWDLTSLFRATKSWKALRNGSRSKCVGLTFSSLSSAFLRFLNFFFKFLFLFCFFFCIPLSKLVPAFCSFSLPQSGKWPLPSIYLGGSPNISRQLKANSFLVWMFVHSSESSVGLLKKYSDGCGTSNSANHSSKRSSTSALVSFLISSSFPFIFSMVSLISSALVMRNSWNEILCAMMLHFMVSSLSILSSCSLLFSCCCCCSDRRCSLLLLTASMNSGLNKLSCCSRSKHSCKNLTSRSEVSPRSPIALSLTCATKALFSWSWAAISSAKK</sequence>
<gene>
    <name evidence="2" type="ORF">ECRASSUSDP1_LOCUS28650</name>
</gene>
<dbReference type="Proteomes" id="UP001295684">
    <property type="component" value="Unassembled WGS sequence"/>
</dbReference>
<dbReference type="EMBL" id="CAMPGE010029542">
    <property type="protein sequence ID" value="CAI2387023.1"/>
    <property type="molecule type" value="Genomic_DNA"/>
</dbReference>
<dbReference type="AlphaFoldDB" id="A0AAD2DBX3"/>
<feature type="transmembrane region" description="Helical" evidence="1">
    <location>
        <begin position="285"/>
        <end position="308"/>
    </location>
</feature>
<accession>A0AAD2DBX3</accession>
<reference evidence="2" key="1">
    <citation type="submission" date="2023-07" db="EMBL/GenBank/DDBJ databases">
        <authorList>
            <consortium name="AG Swart"/>
            <person name="Singh M."/>
            <person name="Singh A."/>
            <person name="Seah K."/>
            <person name="Emmerich C."/>
        </authorList>
    </citation>
    <scope>NUCLEOTIDE SEQUENCE</scope>
    <source>
        <strain evidence="2">DP1</strain>
    </source>
</reference>
<evidence type="ECO:0000313" key="3">
    <source>
        <dbReference type="Proteomes" id="UP001295684"/>
    </source>
</evidence>
<evidence type="ECO:0000313" key="2">
    <source>
        <dbReference type="EMBL" id="CAI2387023.1"/>
    </source>
</evidence>
<keyword evidence="1" id="KW-0472">Membrane</keyword>
<keyword evidence="1" id="KW-0812">Transmembrane</keyword>